<dbReference type="PRINTS" id="PR00114">
    <property type="entry name" value="STPHPHTASE"/>
</dbReference>
<reference evidence="6 7" key="1">
    <citation type="journal article" date="2018" name="PLoS ONE">
        <title>The draft genome of Kipferlia bialata reveals reductive genome evolution in fornicate parasites.</title>
        <authorList>
            <person name="Tanifuji G."/>
            <person name="Takabayashi S."/>
            <person name="Kume K."/>
            <person name="Takagi M."/>
            <person name="Nakayama T."/>
            <person name="Kamikawa R."/>
            <person name="Inagaki Y."/>
            <person name="Hashimoto T."/>
        </authorList>
    </citation>
    <scope>NUCLEOTIDE SEQUENCE [LARGE SCALE GENOMIC DNA]</scope>
    <source>
        <strain evidence="6">NY0173</strain>
    </source>
</reference>
<keyword evidence="7" id="KW-1185">Reference proteome</keyword>
<dbReference type="PANTHER" id="PTHR45619">
    <property type="entry name" value="SERINE/THREONINE-PROTEIN PHOSPHATASE PP2A-RELATED"/>
    <property type="match status" value="1"/>
</dbReference>
<evidence type="ECO:0000256" key="1">
    <source>
        <dbReference type="ARBA" id="ARBA00022723"/>
    </source>
</evidence>
<evidence type="ECO:0000256" key="2">
    <source>
        <dbReference type="ARBA" id="ARBA00022801"/>
    </source>
</evidence>
<dbReference type="InterPro" id="IPR004843">
    <property type="entry name" value="Calcineurin-like_PHP"/>
</dbReference>
<evidence type="ECO:0000313" key="7">
    <source>
        <dbReference type="Proteomes" id="UP000265618"/>
    </source>
</evidence>
<evidence type="ECO:0000256" key="4">
    <source>
        <dbReference type="RuleBase" id="RU004273"/>
    </source>
</evidence>
<gene>
    <name evidence="6" type="ORF">KIPB_017047</name>
</gene>
<dbReference type="SMART" id="SM00156">
    <property type="entry name" value="PP2Ac"/>
    <property type="match status" value="1"/>
</dbReference>
<evidence type="ECO:0000313" key="6">
    <source>
        <dbReference type="EMBL" id="GCA65407.1"/>
    </source>
</evidence>
<dbReference type="Pfam" id="PF00149">
    <property type="entry name" value="Metallophos"/>
    <property type="match status" value="1"/>
</dbReference>
<dbReference type="InterPro" id="IPR029052">
    <property type="entry name" value="Metallo-depent_PP-like"/>
</dbReference>
<keyword evidence="1" id="KW-0479">Metal-binding</keyword>
<keyword evidence="3" id="KW-0464">Manganese</keyword>
<dbReference type="GO" id="GO:0046872">
    <property type="term" value="F:metal ion binding"/>
    <property type="evidence" value="ECO:0007669"/>
    <property type="project" value="UniProtKB-KW"/>
</dbReference>
<dbReference type="Gene3D" id="3.60.21.10">
    <property type="match status" value="1"/>
</dbReference>
<feature type="domain" description="Serine/threonine specific protein phosphatases" evidence="5">
    <location>
        <begin position="30"/>
        <end position="35"/>
    </location>
</feature>
<name>A0A391NWQ6_9EUKA</name>
<sequence length="131" mass="15011">DYVDRGYYSIETITLLLCLKVCYPDHIYLLRGNHETRTITQAYGFFDECLLKYGHSGLYKLVMDVFDQLPIAACIDGRYYCVHGGLSPDLPFIDEIHAIHRSVEIPSEGSFSDLVWSDPADIQKLWQSSSR</sequence>
<dbReference type="SUPFAM" id="SSF56300">
    <property type="entry name" value="Metallo-dependent phosphatases"/>
    <property type="match status" value="1"/>
</dbReference>
<dbReference type="InterPro" id="IPR006186">
    <property type="entry name" value="Ser/Thr-sp_prot-phosphatase"/>
</dbReference>
<protein>
    <recommendedName>
        <fullName evidence="4">Serine/threonine-protein phosphatase</fullName>
        <ecNumber evidence="4">3.1.3.16</ecNumber>
    </recommendedName>
</protein>
<dbReference type="GO" id="GO:0004722">
    <property type="term" value="F:protein serine/threonine phosphatase activity"/>
    <property type="evidence" value="ECO:0007669"/>
    <property type="project" value="UniProtKB-EC"/>
</dbReference>
<keyword evidence="2 4" id="KW-0378">Hydrolase</keyword>
<dbReference type="EMBL" id="BDIP01011013">
    <property type="protein sequence ID" value="GCA65407.1"/>
    <property type="molecule type" value="Genomic_DNA"/>
</dbReference>
<evidence type="ECO:0000259" key="5">
    <source>
        <dbReference type="PROSITE" id="PS00125"/>
    </source>
</evidence>
<accession>A0A391NWQ6</accession>
<feature type="non-terminal residue" evidence="6">
    <location>
        <position position="1"/>
    </location>
</feature>
<dbReference type="Proteomes" id="UP000265618">
    <property type="component" value="Unassembled WGS sequence"/>
</dbReference>
<feature type="non-terminal residue" evidence="6">
    <location>
        <position position="131"/>
    </location>
</feature>
<dbReference type="AlphaFoldDB" id="A0A391NWQ6"/>
<evidence type="ECO:0000256" key="3">
    <source>
        <dbReference type="ARBA" id="ARBA00023211"/>
    </source>
</evidence>
<comment type="similarity">
    <text evidence="4">Belongs to the PPP phosphatase family.</text>
</comment>
<dbReference type="InterPro" id="IPR047129">
    <property type="entry name" value="PPA2-like"/>
</dbReference>
<organism evidence="6 7">
    <name type="scientific">Kipferlia bialata</name>
    <dbReference type="NCBI Taxonomy" id="797122"/>
    <lineage>
        <taxon>Eukaryota</taxon>
        <taxon>Metamonada</taxon>
        <taxon>Carpediemonas-like organisms</taxon>
        <taxon>Kipferlia</taxon>
    </lineage>
</organism>
<dbReference type="PROSITE" id="PS00125">
    <property type="entry name" value="SER_THR_PHOSPHATASE"/>
    <property type="match status" value="1"/>
</dbReference>
<comment type="catalytic activity">
    <reaction evidence="4">
        <text>O-phospho-L-threonyl-[protein] + H2O = L-threonyl-[protein] + phosphate</text>
        <dbReference type="Rhea" id="RHEA:47004"/>
        <dbReference type="Rhea" id="RHEA-COMP:11060"/>
        <dbReference type="Rhea" id="RHEA-COMP:11605"/>
        <dbReference type="ChEBI" id="CHEBI:15377"/>
        <dbReference type="ChEBI" id="CHEBI:30013"/>
        <dbReference type="ChEBI" id="CHEBI:43474"/>
        <dbReference type="ChEBI" id="CHEBI:61977"/>
        <dbReference type="EC" id="3.1.3.16"/>
    </reaction>
</comment>
<dbReference type="OrthoDB" id="1930084at2759"/>
<proteinExistence type="inferred from homology"/>
<dbReference type="EC" id="3.1.3.16" evidence="4"/>
<comment type="caution">
    <text evidence="6">The sequence shown here is derived from an EMBL/GenBank/DDBJ whole genome shotgun (WGS) entry which is preliminary data.</text>
</comment>